<evidence type="ECO:0000313" key="3">
    <source>
        <dbReference type="Proteomes" id="UP000789759"/>
    </source>
</evidence>
<evidence type="ECO:0000313" key="2">
    <source>
        <dbReference type="EMBL" id="CAG8533710.1"/>
    </source>
</evidence>
<comment type="caution">
    <text evidence="2">The sequence shown here is derived from an EMBL/GenBank/DDBJ whole genome shotgun (WGS) entry which is preliminary data.</text>
</comment>
<feature type="domain" description="Arrestin C-terminal-like" evidence="1">
    <location>
        <begin position="189"/>
        <end position="299"/>
    </location>
</feature>
<protein>
    <submittedName>
        <fullName evidence="2">5169_t:CDS:1</fullName>
    </submittedName>
</protein>
<evidence type="ECO:0000259" key="1">
    <source>
        <dbReference type="Pfam" id="PF02752"/>
    </source>
</evidence>
<accession>A0A9N9ALB5</accession>
<reference evidence="2" key="1">
    <citation type="submission" date="2021-06" db="EMBL/GenBank/DDBJ databases">
        <authorList>
            <person name="Kallberg Y."/>
            <person name="Tangrot J."/>
            <person name="Rosling A."/>
        </authorList>
    </citation>
    <scope>NUCLEOTIDE SEQUENCE</scope>
    <source>
        <strain evidence="2">FL966</strain>
    </source>
</reference>
<dbReference type="Pfam" id="PF02752">
    <property type="entry name" value="Arrestin_C"/>
    <property type="match status" value="1"/>
</dbReference>
<sequence>MVYNSGRTDNFSEIIYKNPPQNLTFEFVDDATTFQRGELGLSRSYLKGRLNFGRKINVSLIEFTLKGLEETHHVPFSGRIKNNYSGSYKLTEKSIKFPIERKELLEFYDFEFPLNSNLSSSFLIADREKNVNGKIYYVFRVTISEQNSGFFNTPQKESCEIFCPLSQVLPYFTTLYKNVEGKHMVSNDELLEYSFQIPEYFGLGTVISVPIQVTFLETKVKIVRIEISLKEITTYTFENCDESVKTEKRCCRFFEEPQRISNSNLEQKLTLKVPENLNISYCGTYIQIEYKLCIKFTLVGGGINIGNGDFYKEQTVIVAKINSPNNSDDSGYSNYLSNLDNLNNSDKCSNDVTTEAGHPQEE</sequence>
<dbReference type="InterPro" id="IPR011022">
    <property type="entry name" value="Arrestin_C-like"/>
</dbReference>
<dbReference type="AlphaFoldDB" id="A0A9N9ALB5"/>
<dbReference type="OrthoDB" id="2328738at2759"/>
<name>A0A9N9ALB5_9GLOM</name>
<gene>
    <name evidence="2" type="ORF">CPELLU_LOCUS3966</name>
</gene>
<keyword evidence="3" id="KW-1185">Reference proteome</keyword>
<organism evidence="2 3">
    <name type="scientific">Cetraspora pellucida</name>
    <dbReference type="NCBI Taxonomy" id="1433469"/>
    <lineage>
        <taxon>Eukaryota</taxon>
        <taxon>Fungi</taxon>
        <taxon>Fungi incertae sedis</taxon>
        <taxon>Mucoromycota</taxon>
        <taxon>Glomeromycotina</taxon>
        <taxon>Glomeromycetes</taxon>
        <taxon>Diversisporales</taxon>
        <taxon>Gigasporaceae</taxon>
        <taxon>Cetraspora</taxon>
    </lineage>
</organism>
<proteinExistence type="predicted"/>
<dbReference type="Proteomes" id="UP000789759">
    <property type="component" value="Unassembled WGS sequence"/>
</dbReference>
<dbReference type="EMBL" id="CAJVQA010002014">
    <property type="protein sequence ID" value="CAG8533710.1"/>
    <property type="molecule type" value="Genomic_DNA"/>
</dbReference>